<feature type="transmembrane region" description="Helical" evidence="7">
    <location>
        <begin position="174"/>
        <end position="198"/>
    </location>
</feature>
<feature type="domain" description="STAS" evidence="8">
    <location>
        <begin position="525"/>
        <end position="648"/>
    </location>
</feature>
<dbReference type="Gramene" id="EFJ18026">
    <property type="protein sequence ID" value="EFJ18026"/>
    <property type="gene ID" value="SELMODRAFT_113596"/>
</dbReference>
<dbReference type="InterPro" id="IPR036513">
    <property type="entry name" value="STAS_dom_sf"/>
</dbReference>
<keyword evidence="3 7" id="KW-0812">Transmembrane</keyword>
<proteinExistence type="predicted"/>
<dbReference type="PANTHER" id="PTHR11814">
    <property type="entry name" value="SULFATE TRANSPORTER"/>
    <property type="match status" value="1"/>
</dbReference>
<dbReference type="Pfam" id="PF00916">
    <property type="entry name" value="Sulfate_transp"/>
    <property type="match status" value="1"/>
</dbReference>
<feature type="transmembrane region" description="Helical" evidence="7">
    <location>
        <begin position="136"/>
        <end position="162"/>
    </location>
</feature>
<feature type="transmembrane region" description="Helical" evidence="7">
    <location>
        <begin position="440"/>
        <end position="457"/>
    </location>
</feature>
<dbReference type="OMA" id="WVMTFIF"/>
<evidence type="ECO:0000256" key="7">
    <source>
        <dbReference type="SAM" id="Phobius"/>
    </source>
</evidence>
<feature type="transmembrane region" description="Helical" evidence="7">
    <location>
        <begin position="204"/>
        <end position="223"/>
    </location>
</feature>
<feature type="transmembrane region" description="Helical" evidence="7">
    <location>
        <begin position="469"/>
        <end position="497"/>
    </location>
</feature>
<keyword evidence="2" id="KW-0813">Transport</keyword>
<protein>
    <recommendedName>
        <fullName evidence="8">STAS domain-containing protein</fullName>
    </recommendedName>
</protein>
<comment type="subcellular location">
    <subcellularLocation>
        <location evidence="1">Membrane</location>
        <topology evidence="1">Multi-pass membrane protein</topology>
    </subcellularLocation>
</comment>
<dbReference type="AlphaFoldDB" id="D8SC46"/>
<feature type="region of interest" description="Disordered" evidence="6">
    <location>
        <begin position="1"/>
        <end position="30"/>
    </location>
</feature>
<dbReference type="CDD" id="cd07042">
    <property type="entry name" value="STAS_SulP_like_sulfate_transporter"/>
    <property type="match status" value="1"/>
</dbReference>
<dbReference type="GO" id="GO:0055085">
    <property type="term" value="P:transmembrane transport"/>
    <property type="evidence" value="ECO:0000318"/>
    <property type="project" value="GO_Central"/>
</dbReference>
<dbReference type="FunCoup" id="D8SC46">
    <property type="interactions" value="841"/>
</dbReference>
<keyword evidence="4 7" id="KW-1133">Transmembrane helix</keyword>
<evidence type="ECO:0000256" key="6">
    <source>
        <dbReference type="SAM" id="MobiDB-lite"/>
    </source>
</evidence>
<evidence type="ECO:0000256" key="4">
    <source>
        <dbReference type="ARBA" id="ARBA00022989"/>
    </source>
</evidence>
<evidence type="ECO:0000256" key="1">
    <source>
        <dbReference type="ARBA" id="ARBA00004141"/>
    </source>
</evidence>
<dbReference type="eggNOG" id="KOG0236">
    <property type="taxonomic scope" value="Eukaryota"/>
</dbReference>
<dbReference type="Gene3D" id="3.30.750.24">
    <property type="entry name" value="STAS domain"/>
    <property type="match status" value="1"/>
</dbReference>
<evidence type="ECO:0000313" key="10">
    <source>
        <dbReference type="Proteomes" id="UP000001514"/>
    </source>
</evidence>
<dbReference type="PROSITE" id="PS50801">
    <property type="entry name" value="STAS"/>
    <property type="match status" value="1"/>
</dbReference>
<evidence type="ECO:0000313" key="9">
    <source>
        <dbReference type="EMBL" id="EFJ18026.1"/>
    </source>
</evidence>
<sequence>MAGSVHTDDSDSERAARKPSDGQRPEELPFVHKVSVPPSTPLHSGIKDTIKETFFPDDPFLQFKNQTKGRKFVLAILYVFPILEWGPKYRLNLFKRDFVSGLTIASLCIPQAMAYAKLAHLPPEYGLYSDVIPPFVYAVLGSSRHIVVGPVAVVSILLGTLLNAEVNYKKDLATYLQLTFTATFFAGLIQAGLGFLRLGFIIDFLSHAAVVGFMAGAAITIGLQQLKGLFGITNFTTKTDIVSVLKSVFSNTHQWNWQTILIGLFFLVLLLAAKFISKRKKSWFWISAIAPLTAVILSTAFVKITRVDRHGVITVKHINKGLNPSSAHLIHFSGDLALKGVKVGIVAGLVALTEAIAVARTFAALKDYHIDGNKEMIALGSMNMIGSLSSSYVTTGSFSRSAVNYNSGCKTAISNVVMAVVVMIVLRFLTPLFFYTPNCILASIIITAVLSLIDLKAAKLIWKIDKSDFLACMGAFFGVVFVSVEIGLLVAVCISMAKILLHVTRPHTAVLGNIPGTTVYRNVQQYPEAYKIPGTLLVRVDAAVYFSNSNYIRERVLRYVNEEEEVIKKANGTSLQYVILDLTPVMSIDTTGIHAFEELLKILRKRGLQLAIANPGSDVMEKLHIAKFLEELGEEWVFLTVGQAVQVCTRLLKSADV</sequence>
<gene>
    <name evidence="9" type="ORF">SELMODRAFT_113596</name>
</gene>
<dbReference type="Pfam" id="PF01740">
    <property type="entry name" value="STAS"/>
    <property type="match status" value="1"/>
</dbReference>
<reference evidence="9 10" key="1">
    <citation type="journal article" date="2011" name="Science">
        <title>The Selaginella genome identifies genetic changes associated with the evolution of vascular plants.</title>
        <authorList>
            <person name="Banks J.A."/>
            <person name="Nishiyama T."/>
            <person name="Hasebe M."/>
            <person name="Bowman J.L."/>
            <person name="Gribskov M."/>
            <person name="dePamphilis C."/>
            <person name="Albert V.A."/>
            <person name="Aono N."/>
            <person name="Aoyama T."/>
            <person name="Ambrose B.A."/>
            <person name="Ashton N.W."/>
            <person name="Axtell M.J."/>
            <person name="Barker E."/>
            <person name="Barker M.S."/>
            <person name="Bennetzen J.L."/>
            <person name="Bonawitz N.D."/>
            <person name="Chapple C."/>
            <person name="Cheng C."/>
            <person name="Correa L.G."/>
            <person name="Dacre M."/>
            <person name="DeBarry J."/>
            <person name="Dreyer I."/>
            <person name="Elias M."/>
            <person name="Engstrom E.M."/>
            <person name="Estelle M."/>
            <person name="Feng L."/>
            <person name="Finet C."/>
            <person name="Floyd S.K."/>
            <person name="Frommer W.B."/>
            <person name="Fujita T."/>
            <person name="Gramzow L."/>
            <person name="Gutensohn M."/>
            <person name="Harholt J."/>
            <person name="Hattori M."/>
            <person name="Heyl A."/>
            <person name="Hirai T."/>
            <person name="Hiwatashi Y."/>
            <person name="Ishikawa M."/>
            <person name="Iwata M."/>
            <person name="Karol K.G."/>
            <person name="Koehler B."/>
            <person name="Kolukisaoglu U."/>
            <person name="Kubo M."/>
            <person name="Kurata T."/>
            <person name="Lalonde S."/>
            <person name="Li K."/>
            <person name="Li Y."/>
            <person name="Litt A."/>
            <person name="Lyons E."/>
            <person name="Manning G."/>
            <person name="Maruyama T."/>
            <person name="Michael T.P."/>
            <person name="Mikami K."/>
            <person name="Miyazaki S."/>
            <person name="Morinaga S."/>
            <person name="Murata T."/>
            <person name="Mueller-Roeber B."/>
            <person name="Nelson D.R."/>
            <person name="Obara M."/>
            <person name="Oguri Y."/>
            <person name="Olmstead R.G."/>
            <person name="Onodera N."/>
            <person name="Petersen B.L."/>
            <person name="Pils B."/>
            <person name="Prigge M."/>
            <person name="Rensing S.A."/>
            <person name="Riano-Pachon D.M."/>
            <person name="Roberts A.W."/>
            <person name="Sato Y."/>
            <person name="Scheller H.V."/>
            <person name="Schulz B."/>
            <person name="Schulz C."/>
            <person name="Shakirov E.V."/>
            <person name="Shibagaki N."/>
            <person name="Shinohara N."/>
            <person name="Shippen D.E."/>
            <person name="Soerensen I."/>
            <person name="Sotooka R."/>
            <person name="Sugimoto N."/>
            <person name="Sugita M."/>
            <person name="Sumikawa N."/>
            <person name="Tanurdzic M."/>
            <person name="Theissen G."/>
            <person name="Ulvskov P."/>
            <person name="Wakazuki S."/>
            <person name="Weng J.K."/>
            <person name="Willats W.W."/>
            <person name="Wipf D."/>
            <person name="Wolf P.G."/>
            <person name="Yang L."/>
            <person name="Zimmer A.D."/>
            <person name="Zhu Q."/>
            <person name="Mitros T."/>
            <person name="Hellsten U."/>
            <person name="Loque D."/>
            <person name="Otillar R."/>
            <person name="Salamov A."/>
            <person name="Schmutz J."/>
            <person name="Shapiro H."/>
            <person name="Lindquist E."/>
            <person name="Lucas S."/>
            <person name="Rokhsar D."/>
            <person name="Grigoriev I.V."/>
        </authorList>
    </citation>
    <scope>NUCLEOTIDE SEQUENCE [LARGE SCALE GENOMIC DNA]</scope>
</reference>
<evidence type="ECO:0000256" key="5">
    <source>
        <dbReference type="ARBA" id="ARBA00023136"/>
    </source>
</evidence>
<dbReference type="Proteomes" id="UP000001514">
    <property type="component" value="Unassembled WGS sequence"/>
</dbReference>
<dbReference type="InterPro" id="IPR011547">
    <property type="entry name" value="SLC26A/SulP_dom"/>
</dbReference>
<dbReference type="HOGENOM" id="CLU_003182_13_2_1"/>
<keyword evidence="10" id="KW-1185">Reference proteome</keyword>
<dbReference type="NCBIfam" id="TIGR00815">
    <property type="entry name" value="sulP"/>
    <property type="match status" value="1"/>
</dbReference>
<dbReference type="InterPro" id="IPR001902">
    <property type="entry name" value="SLC26A/SulP_fam"/>
</dbReference>
<dbReference type="InParanoid" id="D8SC46"/>
<dbReference type="SMR" id="D8SC46"/>
<keyword evidence="5 7" id="KW-0472">Membrane</keyword>
<evidence type="ECO:0000259" key="8">
    <source>
        <dbReference type="PROSITE" id="PS50801"/>
    </source>
</evidence>
<dbReference type="SUPFAM" id="SSF52091">
    <property type="entry name" value="SpoIIaa-like"/>
    <property type="match status" value="1"/>
</dbReference>
<dbReference type="OrthoDB" id="288203at2759"/>
<dbReference type="KEGG" id="smo:SELMODRAFT_113596"/>
<feature type="transmembrane region" description="Helical" evidence="7">
    <location>
        <begin position="282"/>
        <end position="302"/>
    </location>
</feature>
<accession>D8SC46</accession>
<feature type="transmembrane region" description="Helical" evidence="7">
    <location>
        <begin position="255"/>
        <end position="276"/>
    </location>
</feature>
<organism evidence="10">
    <name type="scientific">Selaginella moellendorffii</name>
    <name type="common">Spikemoss</name>
    <dbReference type="NCBI Taxonomy" id="88036"/>
    <lineage>
        <taxon>Eukaryota</taxon>
        <taxon>Viridiplantae</taxon>
        <taxon>Streptophyta</taxon>
        <taxon>Embryophyta</taxon>
        <taxon>Tracheophyta</taxon>
        <taxon>Lycopodiopsida</taxon>
        <taxon>Selaginellales</taxon>
        <taxon>Selaginellaceae</taxon>
        <taxon>Selaginella</taxon>
    </lineage>
</organism>
<evidence type="ECO:0000256" key="2">
    <source>
        <dbReference type="ARBA" id="ARBA00022448"/>
    </source>
</evidence>
<dbReference type="GO" id="GO:0005886">
    <property type="term" value="C:plasma membrane"/>
    <property type="evidence" value="ECO:0000318"/>
    <property type="project" value="GO_Central"/>
</dbReference>
<dbReference type="EMBL" id="GL377611">
    <property type="protein sequence ID" value="EFJ18026.1"/>
    <property type="molecule type" value="Genomic_DNA"/>
</dbReference>
<feature type="transmembrane region" description="Helical" evidence="7">
    <location>
        <begin position="416"/>
        <end position="434"/>
    </location>
</feature>
<evidence type="ECO:0000256" key="3">
    <source>
        <dbReference type="ARBA" id="ARBA00022692"/>
    </source>
</evidence>
<dbReference type="GO" id="GO:0022857">
    <property type="term" value="F:transmembrane transporter activity"/>
    <property type="evidence" value="ECO:0000318"/>
    <property type="project" value="GO_Central"/>
</dbReference>
<name>D8SC46_SELML</name>
<dbReference type="FunFam" id="3.30.750.24:FF:000002">
    <property type="entry name" value="Sulfate transporter 31"/>
    <property type="match status" value="1"/>
</dbReference>
<dbReference type="STRING" id="88036.D8SC46"/>
<dbReference type="InterPro" id="IPR002645">
    <property type="entry name" value="STAS_dom"/>
</dbReference>